<dbReference type="SUPFAM" id="SSF54211">
    <property type="entry name" value="Ribosomal protein S5 domain 2-like"/>
    <property type="match status" value="1"/>
</dbReference>
<comment type="pathway">
    <text evidence="9">Isoprenoid biosynthesis; isopentenyl diphosphate biosynthesis via DXP pathway; isopentenyl diphosphate from 1-deoxy-D-xylulose 5-phosphate: step 3/6.</text>
</comment>
<dbReference type="Gene3D" id="3.30.230.10">
    <property type="match status" value="1"/>
</dbReference>
<name>A0A940IFH5_9BACT</name>
<comment type="caution">
    <text evidence="12">The sequence shown here is derived from an EMBL/GenBank/DDBJ whole genome shotgun (WGS) entry which is preliminary data.</text>
</comment>
<dbReference type="Proteomes" id="UP000712007">
    <property type="component" value="Unassembled WGS sequence"/>
</dbReference>
<dbReference type="NCBIfam" id="TIGR00154">
    <property type="entry name" value="ispE"/>
    <property type="match status" value="1"/>
</dbReference>
<dbReference type="InterPro" id="IPR006204">
    <property type="entry name" value="GHMP_kinase_N_dom"/>
</dbReference>
<dbReference type="EMBL" id="JADIMV010000141">
    <property type="protein sequence ID" value="MBO8440654.1"/>
    <property type="molecule type" value="Genomic_DNA"/>
</dbReference>
<sequence>MISFPNAKINIGLNVIGKRPDGYHDIETVFCPVGLRDALEFRAANGKTSLRISGKSVDGEMENNLTVRALRLMQRNFHVPELEICLHKCIPMGAGLGGGSADAAFMLRMINEEFRLNLQESELERYAASLGADCPFFIRNKAVFAEGIGDVFSPVELPLSDYGLYLIKPDIHVPTAEAYTQIVPQKWDIPLHEAVKRPVSEWKELVSNDFERGVFARHPLLGEIKETLYNHGAVYASMSGSGSAIYGIFRKDRMPGTIPVPDGCEIFVSKTIDGNMQ</sequence>
<dbReference type="Gene3D" id="3.30.70.890">
    <property type="entry name" value="GHMP kinase, C-terminal domain"/>
    <property type="match status" value="1"/>
</dbReference>
<feature type="active site" evidence="9">
    <location>
        <position position="133"/>
    </location>
</feature>
<dbReference type="Pfam" id="PF08544">
    <property type="entry name" value="GHMP_kinases_C"/>
    <property type="match status" value="1"/>
</dbReference>
<keyword evidence="7 9" id="KW-0067">ATP-binding</keyword>
<dbReference type="GO" id="GO:0005524">
    <property type="term" value="F:ATP binding"/>
    <property type="evidence" value="ECO:0007669"/>
    <property type="project" value="UniProtKB-UniRule"/>
</dbReference>
<dbReference type="GO" id="GO:0019288">
    <property type="term" value="P:isopentenyl diphosphate biosynthetic process, methylerythritol 4-phosphate pathway"/>
    <property type="evidence" value="ECO:0007669"/>
    <property type="project" value="UniProtKB-UniRule"/>
</dbReference>
<dbReference type="InterPro" id="IPR013750">
    <property type="entry name" value="GHMP_kinase_C_dom"/>
</dbReference>
<keyword evidence="5 9" id="KW-0547">Nucleotide-binding</keyword>
<keyword evidence="4 9" id="KW-0808">Transferase</keyword>
<gene>
    <name evidence="9" type="primary">ispE</name>
    <name evidence="12" type="ORF">IAC51_08420</name>
</gene>
<comment type="similarity">
    <text evidence="1 9">Belongs to the GHMP kinase family. IspE subfamily.</text>
</comment>
<evidence type="ECO:0000256" key="8">
    <source>
        <dbReference type="ARBA" id="ARBA00032554"/>
    </source>
</evidence>
<evidence type="ECO:0000256" key="7">
    <source>
        <dbReference type="ARBA" id="ARBA00022840"/>
    </source>
</evidence>
<dbReference type="InterPro" id="IPR036554">
    <property type="entry name" value="GHMP_kinase_C_sf"/>
</dbReference>
<accession>A0A940IFH5</accession>
<comment type="function">
    <text evidence="9">Catalyzes the phosphorylation of the position 2 hydroxy group of 4-diphosphocytidyl-2C-methyl-D-erythritol.</text>
</comment>
<evidence type="ECO:0000256" key="4">
    <source>
        <dbReference type="ARBA" id="ARBA00022679"/>
    </source>
</evidence>
<feature type="domain" description="GHMP kinase C-terminal" evidence="11">
    <location>
        <begin position="196"/>
        <end position="252"/>
    </location>
</feature>
<evidence type="ECO:0000259" key="10">
    <source>
        <dbReference type="Pfam" id="PF00288"/>
    </source>
</evidence>
<dbReference type="GO" id="GO:0050515">
    <property type="term" value="F:4-(cytidine 5'-diphospho)-2-C-methyl-D-erythritol kinase activity"/>
    <property type="evidence" value="ECO:0007669"/>
    <property type="project" value="UniProtKB-UniRule"/>
</dbReference>
<dbReference type="InterPro" id="IPR004424">
    <property type="entry name" value="IspE"/>
</dbReference>
<organism evidence="12 13">
    <name type="scientific">Candidatus Aphodosoma intestinipullorum</name>
    <dbReference type="NCBI Taxonomy" id="2840674"/>
    <lineage>
        <taxon>Bacteria</taxon>
        <taxon>Pseudomonadati</taxon>
        <taxon>Bacteroidota</taxon>
        <taxon>Bacteroidia</taxon>
        <taxon>Bacteroidales</taxon>
        <taxon>Candidatus Aphodosoma</taxon>
    </lineage>
</organism>
<comment type="catalytic activity">
    <reaction evidence="9">
        <text>4-CDP-2-C-methyl-D-erythritol + ATP = 4-CDP-2-C-methyl-D-erythritol 2-phosphate + ADP + H(+)</text>
        <dbReference type="Rhea" id="RHEA:18437"/>
        <dbReference type="ChEBI" id="CHEBI:15378"/>
        <dbReference type="ChEBI" id="CHEBI:30616"/>
        <dbReference type="ChEBI" id="CHEBI:57823"/>
        <dbReference type="ChEBI" id="CHEBI:57919"/>
        <dbReference type="ChEBI" id="CHEBI:456216"/>
        <dbReference type="EC" id="2.7.1.148"/>
    </reaction>
</comment>
<proteinExistence type="inferred from homology"/>
<dbReference type="Pfam" id="PF00288">
    <property type="entry name" value="GHMP_kinases_N"/>
    <property type="match status" value="1"/>
</dbReference>
<evidence type="ECO:0000256" key="2">
    <source>
        <dbReference type="ARBA" id="ARBA00012052"/>
    </source>
</evidence>
<feature type="domain" description="GHMP kinase N-terminal" evidence="10">
    <location>
        <begin position="64"/>
        <end position="138"/>
    </location>
</feature>
<dbReference type="EC" id="2.7.1.148" evidence="2 9"/>
<reference evidence="12" key="2">
    <citation type="journal article" date="2021" name="PeerJ">
        <title>Extensive microbial diversity within the chicken gut microbiome revealed by metagenomics and culture.</title>
        <authorList>
            <person name="Gilroy R."/>
            <person name="Ravi A."/>
            <person name="Getino M."/>
            <person name="Pursley I."/>
            <person name="Horton D.L."/>
            <person name="Alikhan N.F."/>
            <person name="Baker D."/>
            <person name="Gharbi K."/>
            <person name="Hall N."/>
            <person name="Watson M."/>
            <person name="Adriaenssens E.M."/>
            <person name="Foster-Nyarko E."/>
            <person name="Jarju S."/>
            <person name="Secka A."/>
            <person name="Antonio M."/>
            <person name="Oren A."/>
            <person name="Chaudhuri R.R."/>
            <person name="La Ragione R."/>
            <person name="Hildebrand F."/>
            <person name="Pallen M.J."/>
        </authorList>
    </citation>
    <scope>NUCLEOTIDE SEQUENCE</scope>
    <source>
        <strain evidence="12">3924</strain>
    </source>
</reference>
<evidence type="ECO:0000259" key="11">
    <source>
        <dbReference type="Pfam" id="PF08544"/>
    </source>
</evidence>
<evidence type="ECO:0000313" key="12">
    <source>
        <dbReference type="EMBL" id="MBO8440654.1"/>
    </source>
</evidence>
<keyword evidence="6 9" id="KW-0418">Kinase</keyword>
<dbReference type="GO" id="GO:0016114">
    <property type="term" value="P:terpenoid biosynthetic process"/>
    <property type="evidence" value="ECO:0007669"/>
    <property type="project" value="UniProtKB-UniRule"/>
</dbReference>
<dbReference type="AlphaFoldDB" id="A0A940IFH5"/>
<dbReference type="InterPro" id="IPR014721">
    <property type="entry name" value="Ribsml_uS5_D2-typ_fold_subgr"/>
</dbReference>
<dbReference type="PANTHER" id="PTHR43527">
    <property type="entry name" value="4-DIPHOSPHOCYTIDYL-2-C-METHYL-D-ERYTHRITOL KINASE, CHLOROPLASTIC"/>
    <property type="match status" value="1"/>
</dbReference>
<evidence type="ECO:0000313" key="13">
    <source>
        <dbReference type="Proteomes" id="UP000712007"/>
    </source>
</evidence>
<evidence type="ECO:0000256" key="5">
    <source>
        <dbReference type="ARBA" id="ARBA00022741"/>
    </source>
</evidence>
<dbReference type="PIRSF" id="PIRSF010376">
    <property type="entry name" value="IspE"/>
    <property type="match status" value="1"/>
</dbReference>
<dbReference type="SUPFAM" id="SSF55060">
    <property type="entry name" value="GHMP Kinase, C-terminal domain"/>
    <property type="match status" value="1"/>
</dbReference>
<evidence type="ECO:0000256" key="1">
    <source>
        <dbReference type="ARBA" id="ARBA00009684"/>
    </source>
</evidence>
<reference evidence="12" key="1">
    <citation type="submission" date="2020-10" db="EMBL/GenBank/DDBJ databases">
        <authorList>
            <person name="Gilroy R."/>
        </authorList>
    </citation>
    <scope>NUCLEOTIDE SEQUENCE</scope>
    <source>
        <strain evidence="12">3924</strain>
    </source>
</reference>
<evidence type="ECO:0000256" key="9">
    <source>
        <dbReference type="HAMAP-Rule" id="MF_00061"/>
    </source>
</evidence>
<keyword evidence="9" id="KW-0414">Isoprene biosynthesis</keyword>
<dbReference type="HAMAP" id="MF_00061">
    <property type="entry name" value="IspE"/>
    <property type="match status" value="1"/>
</dbReference>
<protein>
    <recommendedName>
        <fullName evidence="3 9">4-diphosphocytidyl-2-C-methyl-D-erythritol kinase</fullName>
        <shortName evidence="9">CMK</shortName>
        <ecNumber evidence="2 9">2.7.1.148</ecNumber>
    </recommendedName>
    <alternativeName>
        <fullName evidence="8 9">4-(cytidine-5'-diphospho)-2-C-methyl-D-erythritol kinase</fullName>
    </alternativeName>
</protein>
<dbReference type="PANTHER" id="PTHR43527:SF2">
    <property type="entry name" value="4-DIPHOSPHOCYTIDYL-2-C-METHYL-D-ERYTHRITOL KINASE, CHLOROPLASTIC"/>
    <property type="match status" value="1"/>
</dbReference>
<feature type="binding site" evidence="9">
    <location>
        <begin position="91"/>
        <end position="101"/>
    </location>
    <ligand>
        <name>ATP</name>
        <dbReference type="ChEBI" id="CHEBI:30616"/>
    </ligand>
</feature>
<dbReference type="InterPro" id="IPR020568">
    <property type="entry name" value="Ribosomal_Su5_D2-typ_SF"/>
</dbReference>
<evidence type="ECO:0000256" key="3">
    <source>
        <dbReference type="ARBA" id="ARBA00017473"/>
    </source>
</evidence>
<evidence type="ECO:0000256" key="6">
    <source>
        <dbReference type="ARBA" id="ARBA00022777"/>
    </source>
</evidence>
<feature type="active site" evidence="9">
    <location>
        <position position="8"/>
    </location>
</feature>